<dbReference type="GeneID" id="28739534"/>
<protein>
    <submittedName>
        <fullName evidence="1">Uncharacterized protein</fullName>
    </submittedName>
</protein>
<dbReference type="EMBL" id="LFJN01000032">
    <property type="protein sequence ID" value="KPI36252.1"/>
    <property type="molecule type" value="Genomic_DNA"/>
</dbReference>
<keyword evidence="2" id="KW-1185">Reference proteome</keyword>
<dbReference type="Proteomes" id="UP000038010">
    <property type="component" value="Unassembled WGS sequence"/>
</dbReference>
<evidence type="ECO:0000313" key="2">
    <source>
        <dbReference type="Proteomes" id="UP000038010"/>
    </source>
</evidence>
<reference evidence="1 2" key="1">
    <citation type="submission" date="2015-06" db="EMBL/GenBank/DDBJ databases">
        <title>Draft genome of the ant-associated black yeast Phialophora attae CBS 131958.</title>
        <authorList>
            <person name="Moreno L.F."/>
            <person name="Stielow B.J."/>
            <person name="de Hoog S."/>
            <person name="Vicente V.A."/>
            <person name="Weiss V.A."/>
            <person name="de Vries M."/>
            <person name="Cruz L.M."/>
            <person name="Souza E.M."/>
        </authorList>
    </citation>
    <scope>NUCLEOTIDE SEQUENCE [LARGE SCALE GENOMIC DNA]</scope>
    <source>
        <strain evidence="1 2">CBS 131958</strain>
    </source>
</reference>
<accession>A0A0N1NX13</accession>
<gene>
    <name evidence="1" type="ORF">AB675_7299</name>
</gene>
<dbReference type="AlphaFoldDB" id="A0A0N1NX13"/>
<evidence type="ECO:0000313" key="1">
    <source>
        <dbReference type="EMBL" id="KPI36252.1"/>
    </source>
</evidence>
<sequence>MPHFLRDLPWHVRQLVYRYFIRGEVVRYVVDILLTNRQIHLESHRWLVEEATVDASDQLIHSFVKGAPYFSTTVLPEIRYLQLRFHGDALKRAGVILPHARSLRTLEINANDDTDLDFNFYTPHTADGFQLTTNDLDSIRRDRDRLCGKGVSLQGPDFYDEGLLAVFYYWLTANTQYDLILVSGVVLRKINDEKPFQAEVWIARTNYSTETMTLTRDSTEELEHVVQLPGIMARIRQLVAEKEY</sequence>
<comment type="caution">
    <text evidence="1">The sequence shown here is derived from an EMBL/GenBank/DDBJ whole genome shotgun (WGS) entry which is preliminary data.</text>
</comment>
<name>A0A0N1NX13_9EURO</name>
<proteinExistence type="predicted"/>
<dbReference type="RefSeq" id="XP_017996215.1">
    <property type="nucleotide sequence ID" value="XM_018147654.1"/>
</dbReference>
<dbReference type="VEuPathDB" id="FungiDB:AB675_7299"/>
<organism evidence="1 2">
    <name type="scientific">Cyphellophora attinorum</name>
    <dbReference type="NCBI Taxonomy" id="1664694"/>
    <lineage>
        <taxon>Eukaryota</taxon>
        <taxon>Fungi</taxon>
        <taxon>Dikarya</taxon>
        <taxon>Ascomycota</taxon>
        <taxon>Pezizomycotina</taxon>
        <taxon>Eurotiomycetes</taxon>
        <taxon>Chaetothyriomycetidae</taxon>
        <taxon>Chaetothyriales</taxon>
        <taxon>Cyphellophoraceae</taxon>
        <taxon>Cyphellophora</taxon>
    </lineage>
</organism>